<reference evidence="2 3" key="1">
    <citation type="journal article" date="2014" name="PLoS ONE">
        <title>Global Analysis of Gene Expression Profiles in Physic Nut (Jatropha curcas L.) Seedlings Exposed to Salt Stress.</title>
        <authorList>
            <person name="Zhang L."/>
            <person name="Zhang C."/>
            <person name="Wu P."/>
            <person name="Chen Y."/>
            <person name="Li M."/>
            <person name="Jiang H."/>
            <person name="Wu G."/>
        </authorList>
    </citation>
    <scope>NUCLEOTIDE SEQUENCE [LARGE SCALE GENOMIC DNA]</scope>
    <source>
        <strain evidence="3">cv. GZQX0401</strain>
        <tissue evidence="2">Young leaves</tissue>
    </source>
</reference>
<protein>
    <submittedName>
        <fullName evidence="2">Uncharacterized protein</fullName>
    </submittedName>
</protein>
<evidence type="ECO:0000256" key="1">
    <source>
        <dbReference type="SAM" id="MobiDB-lite"/>
    </source>
</evidence>
<gene>
    <name evidence="2" type="ORF">JCGZ_04700</name>
</gene>
<feature type="compositionally biased region" description="Polar residues" evidence="1">
    <location>
        <begin position="19"/>
        <end position="31"/>
    </location>
</feature>
<feature type="compositionally biased region" description="Polar residues" evidence="1">
    <location>
        <begin position="283"/>
        <end position="295"/>
    </location>
</feature>
<name>A0A067KPI4_JATCU</name>
<feature type="compositionally biased region" description="Basic residues" evidence="1">
    <location>
        <begin position="266"/>
        <end position="275"/>
    </location>
</feature>
<dbReference type="AlphaFoldDB" id="A0A067KPI4"/>
<sequence length="295" mass="33686">MESNSPTGKRRDCLKGEQHIQTQTSGSSCVENQEIRPNIEGIEEPKQHQKQEENISREKIQWQGQHIDVMRNVSGSCCDGGVKLKFVIRESEEKQQTASPCERTEIVCGLSSQHNFQLKNPTVQKMAASSRPVELHRDQEQHVKKNTPISSSSDPQHPYEQQPPKLLGPRRSARLKPETNKIVKSLLPSNDLGCDKQEQLEGQCNERFSGTNSNLVADATTALSSCTHNQNHNKDRQLQRQSRGRPRKTKEACTHDQNHNKEQQLQRRRRGRPRKTKEAAVTSRYQEQQQPQHQG</sequence>
<dbReference type="EMBL" id="KK914370">
    <property type="protein sequence ID" value="KDP38057.1"/>
    <property type="molecule type" value="Genomic_DNA"/>
</dbReference>
<evidence type="ECO:0000313" key="2">
    <source>
        <dbReference type="EMBL" id="KDP38057.1"/>
    </source>
</evidence>
<proteinExistence type="predicted"/>
<feature type="region of interest" description="Disordered" evidence="1">
    <location>
        <begin position="123"/>
        <end position="175"/>
    </location>
</feature>
<evidence type="ECO:0000313" key="3">
    <source>
        <dbReference type="Proteomes" id="UP000027138"/>
    </source>
</evidence>
<feature type="region of interest" description="Disordered" evidence="1">
    <location>
        <begin position="226"/>
        <end position="295"/>
    </location>
</feature>
<feature type="region of interest" description="Disordered" evidence="1">
    <location>
        <begin position="1"/>
        <end position="33"/>
    </location>
</feature>
<dbReference type="Proteomes" id="UP000027138">
    <property type="component" value="Unassembled WGS sequence"/>
</dbReference>
<feature type="compositionally biased region" description="Basic and acidic residues" evidence="1">
    <location>
        <begin position="9"/>
        <end position="18"/>
    </location>
</feature>
<accession>A0A067KPI4</accession>
<organism evidence="2 3">
    <name type="scientific">Jatropha curcas</name>
    <name type="common">Barbados nut</name>
    <dbReference type="NCBI Taxonomy" id="180498"/>
    <lineage>
        <taxon>Eukaryota</taxon>
        <taxon>Viridiplantae</taxon>
        <taxon>Streptophyta</taxon>
        <taxon>Embryophyta</taxon>
        <taxon>Tracheophyta</taxon>
        <taxon>Spermatophyta</taxon>
        <taxon>Magnoliopsida</taxon>
        <taxon>eudicotyledons</taxon>
        <taxon>Gunneridae</taxon>
        <taxon>Pentapetalae</taxon>
        <taxon>rosids</taxon>
        <taxon>fabids</taxon>
        <taxon>Malpighiales</taxon>
        <taxon>Euphorbiaceae</taxon>
        <taxon>Crotonoideae</taxon>
        <taxon>Jatropheae</taxon>
        <taxon>Jatropha</taxon>
    </lineage>
</organism>
<keyword evidence="3" id="KW-1185">Reference proteome</keyword>
<feature type="compositionally biased region" description="Basic and acidic residues" evidence="1">
    <location>
        <begin position="133"/>
        <end position="143"/>
    </location>
</feature>
<feature type="compositionally biased region" description="Basic and acidic residues" evidence="1">
    <location>
        <begin position="249"/>
        <end position="265"/>
    </location>
</feature>